<organism evidence="11 12">
    <name type="scientific">Spartinivicinus poritis</name>
    <dbReference type="NCBI Taxonomy" id="2994640"/>
    <lineage>
        <taxon>Bacteria</taxon>
        <taxon>Pseudomonadati</taxon>
        <taxon>Pseudomonadota</taxon>
        <taxon>Gammaproteobacteria</taxon>
        <taxon>Oceanospirillales</taxon>
        <taxon>Zooshikellaceae</taxon>
        <taxon>Spartinivicinus</taxon>
    </lineage>
</organism>
<dbReference type="Pfam" id="PF00672">
    <property type="entry name" value="HAMP"/>
    <property type="match status" value="1"/>
</dbReference>
<keyword evidence="7" id="KW-0472">Membrane</keyword>
<feature type="transmembrane region" description="Helical" evidence="7">
    <location>
        <begin position="9"/>
        <end position="28"/>
    </location>
</feature>
<comment type="similarity">
    <text evidence="4">Belongs to the methyl-accepting chemotaxis (MCP) protein family.</text>
</comment>
<dbReference type="RefSeq" id="WP_274689469.1">
    <property type="nucleotide sequence ID" value="NZ_JAPMOU010000017.1"/>
</dbReference>
<dbReference type="Pfam" id="PF05227">
    <property type="entry name" value="CHASE3"/>
    <property type="match status" value="1"/>
</dbReference>
<keyword evidence="3 5" id="KW-0807">Transducer</keyword>
<accession>A0ABT5UDH0</accession>
<dbReference type="Pfam" id="PF00015">
    <property type="entry name" value="MCPsignal"/>
    <property type="match status" value="1"/>
</dbReference>
<evidence type="ECO:0000256" key="1">
    <source>
        <dbReference type="ARBA" id="ARBA00004429"/>
    </source>
</evidence>
<dbReference type="EMBL" id="JAPMOU010000017">
    <property type="protein sequence ID" value="MDE1463124.1"/>
    <property type="molecule type" value="Genomic_DNA"/>
</dbReference>
<gene>
    <name evidence="11" type="ORF">ORQ98_14240</name>
</gene>
<dbReference type="InterPro" id="IPR003660">
    <property type="entry name" value="HAMP_dom"/>
</dbReference>
<dbReference type="SMART" id="SM00304">
    <property type="entry name" value="HAMP"/>
    <property type="match status" value="2"/>
</dbReference>
<comment type="caution">
    <text evidence="11">The sequence shown here is derived from an EMBL/GenBank/DDBJ whole genome shotgun (WGS) entry which is preliminary data.</text>
</comment>
<dbReference type="Proteomes" id="UP001528823">
    <property type="component" value="Unassembled WGS sequence"/>
</dbReference>
<evidence type="ECO:0000256" key="7">
    <source>
        <dbReference type="SAM" id="Phobius"/>
    </source>
</evidence>
<keyword evidence="6" id="KW-0175">Coiled coil</keyword>
<dbReference type="PROSITE" id="PS50885">
    <property type="entry name" value="HAMP"/>
    <property type="match status" value="1"/>
</dbReference>
<evidence type="ECO:0000313" key="11">
    <source>
        <dbReference type="EMBL" id="MDE1463124.1"/>
    </source>
</evidence>
<keyword evidence="2" id="KW-0997">Cell inner membrane</keyword>
<feature type="transmembrane region" description="Helical" evidence="7">
    <location>
        <begin position="320"/>
        <end position="342"/>
    </location>
</feature>
<protein>
    <submittedName>
        <fullName evidence="11">Methyl-accepting chemotaxis protein</fullName>
    </submittedName>
</protein>
<keyword evidence="2" id="KW-1003">Cell membrane</keyword>
<keyword evidence="12" id="KW-1185">Reference proteome</keyword>
<feature type="coiled-coil region" evidence="6">
    <location>
        <begin position="378"/>
        <end position="405"/>
    </location>
</feature>
<evidence type="ECO:0000256" key="5">
    <source>
        <dbReference type="PROSITE-ProRule" id="PRU00284"/>
    </source>
</evidence>
<evidence type="ECO:0000256" key="4">
    <source>
        <dbReference type="ARBA" id="ARBA00029447"/>
    </source>
</evidence>
<keyword evidence="7" id="KW-0812">Transmembrane</keyword>
<name>A0ABT5UDH0_9GAMM</name>
<dbReference type="InterPro" id="IPR007891">
    <property type="entry name" value="CHASE3"/>
</dbReference>
<feature type="domain" description="T-SNARE coiled-coil homology" evidence="9">
    <location>
        <begin position="589"/>
        <end position="651"/>
    </location>
</feature>
<dbReference type="PROSITE" id="PS50192">
    <property type="entry name" value="T_SNARE"/>
    <property type="match status" value="1"/>
</dbReference>
<evidence type="ECO:0000256" key="3">
    <source>
        <dbReference type="ARBA" id="ARBA00023224"/>
    </source>
</evidence>
<dbReference type="Gene3D" id="1.10.287.950">
    <property type="entry name" value="Methyl-accepting chemotaxis protein"/>
    <property type="match status" value="1"/>
</dbReference>
<feature type="domain" description="HAMP" evidence="10">
    <location>
        <begin position="344"/>
        <end position="397"/>
    </location>
</feature>
<comment type="subcellular location">
    <subcellularLocation>
        <location evidence="1">Cell inner membrane</location>
        <topology evidence="1">Multi-pass membrane protein</topology>
    </subcellularLocation>
</comment>
<dbReference type="InterPro" id="IPR000727">
    <property type="entry name" value="T_SNARE_dom"/>
</dbReference>
<evidence type="ECO:0000259" key="8">
    <source>
        <dbReference type="PROSITE" id="PS50111"/>
    </source>
</evidence>
<keyword evidence="7" id="KW-1133">Transmembrane helix</keyword>
<dbReference type="CDD" id="cd06225">
    <property type="entry name" value="HAMP"/>
    <property type="match status" value="1"/>
</dbReference>
<evidence type="ECO:0000259" key="9">
    <source>
        <dbReference type="PROSITE" id="PS50192"/>
    </source>
</evidence>
<evidence type="ECO:0000259" key="10">
    <source>
        <dbReference type="PROSITE" id="PS50885"/>
    </source>
</evidence>
<dbReference type="SMART" id="SM00283">
    <property type="entry name" value="MA"/>
    <property type="match status" value="1"/>
</dbReference>
<dbReference type="PROSITE" id="PS50111">
    <property type="entry name" value="CHEMOTAXIS_TRANSDUC_2"/>
    <property type="match status" value="1"/>
</dbReference>
<evidence type="ECO:0000256" key="6">
    <source>
        <dbReference type="SAM" id="Coils"/>
    </source>
</evidence>
<reference evidence="11 12" key="1">
    <citation type="submission" date="2022-11" db="EMBL/GenBank/DDBJ databases">
        <title>Spartinivicinus poritis sp. nov., isolated from scleractinian coral Porites lutea.</title>
        <authorList>
            <person name="Zhang G."/>
            <person name="Cai L."/>
            <person name="Wei Q."/>
        </authorList>
    </citation>
    <scope>NUCLEOTIDE SEQUENCE [LARGE SCALE GENOMIC DNA]</scope>
    <source>
        <strain evidence="11 12">A2-2</strain>
    </source>
</reference>
<feature type="domain" description="Methyl-accepting transducer" evidence="8">
    <location>
        <begin position="402"/>
        <end position="638"/>
    </location>
</feature>
<dbReference type="CDD" id="cd11386">
    <property type="entry name" value="MCP_signal"/>
    <property type="match status" value="1"/>
</dbReference>
<dbReference type="PANTHER" id="PTHR32089">
    <property type="entry name" value="METHYL-ACCEPTING CHEMOTAXIS PROTEIN MCPB"/>
    <property type="match status" value="1"/>
</dbReference>
<dbReference type="SUPFAM" id="SSF58104">
    <property type="entry name" value="Methyl-accepting chemotaxis protein (MCP) signaling domain"/>
    <property type="match status" value="1"/>
</dbReference>
<dbReference type="InterPro" id="IPR004089">
    <property type="entry name" value="MCPsignal_dom"/>
</dbReference>
<evidence type="ECO:0000256" key="2">
    <source>
        <dbReference type="ARBA" id="ARBA00022519"/>
    </source>
</evidence>
<sequence length="674" mass="74304">MKLTLTTKLAIGFGIIIALIAVTTVLTLQRTTQINQAKSSLIEHRFATVNASKELLNGLNASIASLRGYLILGSQSDKAEHFKKRRASAWQAIQQSQQQLSQLSNQPNQQDQQLNDHLSQLNPLMTELQQWQDKIEAISHTEENIPAITLLLNDAGPFAETALDQLSILIDEEDQQIATPKRKHLLKLFADSHSSLSNSISSIRDFVITSDNDFAEKYQENWKKNQVRLEQLKEMTYLFTDTESRIWKLYLEMRQMFAPLPEEIIKRRKAKDWNKANHLMATEAVPRVEQITEAVNAIIQQQNQLTQQDSNLLGKAIEEISLTVITASIAVLIVSILIGLVLSKQLVNVLKPLNRKASEIAEGNLSGKLLPVHTKDEIGRLTNSINQMAKQLRQLVEQMNSTTQDVNQGTAQLTSANKQIVDSMLHQNEKITTIASAVDQLSTSANQIAQNTAEASHHAQDSANIANEGGEKLTATIATINEIQQSVLSSNRAVENLNARSEEIGRVTEVISAIAEQTGLLALNAAIEAARAGEQGRGFAVVADEVRQLAQRTSTSTEEITQSIQSIQLETSEAVKLMANGIKLVEQGTENAQATGQSIKEVVDHVNDVASMIISIATATEQQSNVIHEIASTIEEVSQLIQLATDQTQNNAQATTQLLDKASQLDEQVKRFKV</sequence>
<dbReference type="PANTHER" id="PTHR32089:SF112">
    <property type="entry name" value="LYSOZYME-LIKE PROTEIN-RELATED"/>
    <property type="match status" value="1"/>
</dbReference>
<proteinExistence type="inferred from homology"/>
<evidence type="ECO:0000313" key="12">
    <source>
        <dbReference type="Proteomes" id="UP001528823"/>
    </source>
</evidence>